<gene>
    <name evidence="3" type="ORF">CYJ91_12555</name>
</gene>
<dbReference type="AlphaFoldDB" id="A0AAP8IY89"/>
<comment type="caution">
    <text evidence="3">The sequence shown here is derived from an EMBL/GenBank/DDBJ whole genome shotgun (WGS) entry which is preliminary data.</text>
</comment>
<dbReference type="GeneID" id="99803421"/>
<dbReference type="InterPro" id="IPR022263">
    <property type="entry name" value="KxYKxGKxW"/>
</dbReference>
<protein>
    <submittedName>
        <fullName evidence="3">Uncharacterized protein</fullName>
    </submittedName>
</protein>
<dbReference type="NCBIfam" id="TIGR03715">
    <property type="entry name" value="KxYKxGKxW"/>
    <property type="match status" value="1"/>
</dbReference>
<name>A0AAP8IY89_LACRH</name>
<dbReference type="Proteomes" id="UP000234212">
    <property type="component" value="Unassembled WGS sequence"/>
</dbReference>
<feature type="compositionally biased region" description="Polar residues" evidence="2">
    <location>
        <begin position="34"/>
        <end position="68"/>
    </location>
</feature>
<sequence>MYKRGSQWVVASAFVVLFGRTTLGVANVTLSKNGNASQKAPVALQSQQNKSRASKVATPQSVQGQPQQEELIIR</sequence>
<proteinExistence type="predicted"/>
<reference evidence="3 4" key="1">
    <citation type="submission" date="2017-12" db="EMBL/GenBank/DDBJ databases">
        <title>Phylogenetic diversity of female urinary microbiome.</title>
        <authorList>
            <person name="Thomas-White K."/>
            <person name="Wolfe A.J."/>
        </authorList>
    </citation>
    <scope>NUCLEOTIDE SEQUENCE [LARGE SCALE GENOMIC DNA]</scope>
    <source>
        <strain evidence="3 4">UMB0004</strain>
    </source>
</reference>
<dbReference type="EMBL" id="PKJX01000008">
    <property type="protein sequence ID" value="PLA55541.1"/>
    <property type="molecule type" value="Genomic_DNA"/>
</dbReference>
<feature type="region of interest" description="Disordered" evidence="2">
    <location>
        <begin position="34"/>
        <end position="74"/>
    </location>
</feature>
<evidence type="ECO:0000313" key="4">
    <source>
        <dbReference type="Proteomes" id="UP000234212"/>
    </source>
</evidence>
<evidence type="ECO:0000256" key="1">
    <source>
        <dbReference type="ARBA" id="ARBA00022729"/>
    </source>
</evidence>
<evidence type="ECO:0000256" key="2">
    <source>
        <dbReference type="SAM" id="MobiDB-lite"/>
    </source>
</evidence>
<dbReference type="RefSeq" id="WP_080751231.1">
    <property type="nucleotide sequence ID" value="NZ_CP040780.1"/>
</dbReference>
<accession>A0AAP8IY89</accession>
<evidence type="ECO:0000313" key="3">
    <source>
        <dbReference type="EMBL" id="PLA55541.1"/>
    </source>
</evidence>
<organism evidence="3 4">
    <name type="scientific">Lacticaseibacillus rhamnosus</name>
    <name type="common">Lactobacillus rhamnosus</name>
    <dbReference type="NCBI Taxonomy" id="47715"/>
    <lineage>
        <taxon>Bacteria</taxon>
        <taxon>Bacillati</taxon>
        <taxon>Bacillota</taxon>
        <taxon>Bacilli</taxon>
        <taxon>Lactobacillales</taxon>
        <taxon>Lactobacillaceae</taxon>
        <taxon>Lacticaseibacillus</taxon>
    </lineage>
</organism>
<keyword evidence="1" id="KW-0732">Signal</keyword>